<dbReference type="PRINTS" id="PR00834">
    <property type="entry name" value="PROTEASES2C"/>
</dbReference>
<keyword evidence="3" id="KW-1133">Transmembrane helix</keyword>
<dbReference type="InterPro" id="IPR001940">
    <property type="entry name" value="Peptidase_S1C"/>
</dbReference>
<feature type="domain" description="PDZ" evidence="4">
    <location>
        <begin position="332"/>
        <end position="424"/>
    </location>
</feature>
<dbReference type="Gene3D" id="2.40.10.120">
    <property type="match status" value="1"/>
</dbReference>
<gene>
    <name evidence="5" type="ORF">A3D59_00875</name>
</gene>
<dbReference type="InterPro" id="IPR001478">
    <property type="entry name" value="PDZ"/>
</dbReference>
<sequence length="436" mass="47200">MPIVSLPKLKAIKIDGEKIKHFAIKLFLPRMILGMLGMIFVPALFGFMAGILANAYFYQEIRNSLDKLDVAIPLRNNFGASSQKEQEYVPQLAQEELVIGVVKRASPAVVNIIASKDVPVFEQYFVKPFGEEFPLFEIPQQRQKGTEKQEISAGSGFIISEDGLILTNKHVVSAEGAEYTVYTNDGKKFQARVLAADPVQDIAVVKIDAQSPLPTLELGNSGRLQIGQSVIAIGNALGEFSNTVSVGVISGLGRTITAVGGGITETIEDVIQTDAAINEGNSGGPLLNLRGEVVGINTAIASGAQNVGFALPIDRAKKDVEQVKSGGKISYPYLGIYYVIITPDLKQRYNLSADYGAWVGRDAEGRATNQAVLPDTPAAKAGIQKDDIILEFNGERPEQTNSLEKIMQKYNPGDAVVLKILRAEKEITVEVILEER</sequence>
<name>A0A1G2R7N6_9BACT</name>
<dbReference type="SUPFAM" id="SSF50494">
    <property type="entry name" value="Trypsin-like serine proteases"/>
    <property type="match status" value="1"/>
</dbReference>
<evidence type="ECO:0000259" key="4">
    <source>
        <dbReference type="SMART" id="SM00228"/>
    </source>
</evidence>
<keyword evidence="3" id="KW-0812">Transmembrane</keyword>
<evidence type="ECO:0000256" key="1">
    <source>
        <dbReference type="ARBA" id="ARBA00022670"/>
    </source>
</evidence>
<keyword evidence="2" id="KW-0378">Hydrolase</keyword>
<dbReference type="Pfam" id="PF13365">
    <property type="entry name" value="Trypsin_2"/>
    <property type="match status" value="1"/>
</dbReference>
<keyword evidence="1" id="KW-0645">Protease</keyword>
<reference evidence="5 6" key="1">
    <citation type="journal article" date="2016" name="Nat. Commun.">
        <title>Thousands of microbial genomes shed light on interconnected biogeochemical processes in an aquifer system.</title>
        <authorList>
            <person name="Anantharaman K."/>
            <person name="Brown C.T."/>
            <person name="Hug L.A."/>
            <person name="Sharon I."/>
            <person name="Castelle C.J."/>
            <person name="Probst A.J."/>
            <person name="Thomas B.C."/>
            <person name="Singh A."/>
            <person name="Wilkins M.J."/>
            <person name="Karaoz U."/>
            <person name="Brodie E.L."/>
            <person name="Williams K.H."/>
            <person name="Hubbard S.S."/>
            <person name="Banfield J.F."/>
        </authorList>
    </citation>
    <scope>NUCLEOTIDE SEQUENCE [LARGE SCALE GENOMIC DNA]</scope>
</reference>
<dbReference type="GO" id="GO:0006508">
    <property type="term" value="P:proteolysis"/>
    <property type="evidence" value="ECO:0007669"/>
    <property type="project" value="UniProtKB-KW"/>
</dbReference>
<accession>A0A1G2R7N6</accession>
<evidence type="ECO:0000256" key="2">
    <source>
        <dbReference type="ARBA" id="ARBA00022801"/>
    </source>
</evidence>
<dbReference type="InterPro" id="IPR009003">
    <property type="entry name" value="Peptidase_S1_PA"/>
</dbReference>
<dbReference type="Gene3D" id="2.30.42.10">
    <property type="match status" value="1"/>
</dbReference>
<protein>
    <recommendedName>
        <fullName evidence="4">PDZ domain-containing protein</fullName>
    </recommendedName>
</protein>
<dbReference type="PANTHER" id="PTHR43343:SF3">
    <property type="entry name" value="PROTEASE DO-LIKE 8, CHLOROPLASTIC"/>
    <property type="match status" value="1"/>
</dbReference>
<dbReference type="GO" id="GO:0004252">
    <property type="term" value="F:serine-type endopeptidase activity"/>
    <property type="evidence" value="ECO:0007669"/>
    <property type="project" value="InterPro"/>
</dbReference>
<keyword evidence="3" id="KW-0472">Membrane</keyword>
<organism evidence="5 6">
    <name type="scientific">Candidatus Wildermuthbacteria bacterium RIFCSPHIGHO2_02_FULL_47_17</name>
    <dbReference type="NCBI Taxonomy" id="1802452"/>
    <lineage>
        <taxon>Bacteria</taxon>
        <taxon>Candidatus Wildermuthiibacteriota</taxon>
    </lineage>
</organism>
<dbReference type="EMBL" id="MHTX01000022">
    <property type="protein sequence ID" value="OHA68101.1"/>
    <property type="molecule type" value="Genomic_DNA"/>
</dbReference>
<dbReference type="InterPro" id="IPR036034">
    <property type="entry name" value="PDZ_sf"/>
</dbReference>
<dbReference type="SUPFAM" id="SSF50156">
    <property type="entry name" value="PDZ domain-like"/>
    <property type="match status" value="1"/>
</dbReference>
<evidence type="ECO:0000256" key="3">
    <source>
        <dbReference type="SAM" id="Phobius"/>
    </source>
</evidence>
<dbReference type="AlphaFoldDB" id="A0A1G2R7N6"/>
<proteinExistence type="predicted"/>
<comment type="caution">
    <text evidence="5">The sequence shown here is derived from an EMBL/GenBank/DDBJ whole genome shotgun (WGS) entry which is preliminary data.</text>
</comment>
<evidence type="ECO:0000313" key="5">
    <source>
        <dbReference type="EMBL" id="OHA68101.1"/>
    </source>
</evidence>
<evidence type="ECO:0000313" key="6">
    <source>
        <dbReference type="Proteomes" id="UP000179258"/>
    </source>
</evidence>
<dbReference type="InterPro" id="IPR051201">
    <property type="entry name" value="Chloro_Bact_Ser_Proteases"/>
</dbReference>
<dbReference type="SMART" id="SM00228">
    <property type="entry name" value="PDZ"/>
    <property type="match status" value="1"/>
</dbReference>
<dbReference type="Pfam" id="PF13180">
    <property type="entry name" value="PDZ_2"/>
    <property type="match status" value="1"/>
</dbReference>
<dbReference type="Proteomes" id="UP000179258">
    <property type="component" value="Unassembled WGS sequence"/>
</dbReference>
<feature type="transmembrane region" description="Helical" evidence="3">
    <location>
        <begin position="32"/>
        <end position="58"/>
    </location>
</feature>
<dbReference type="PANTHER" id="PTHR43343">
    <property type="entry name" value="PEPTIDASE S12"/>
    <property type="match status" value="1"/>
</dbReference>